<evidence type="ECO:0000313" key="12">
    <source>
        <dbReference type="EMBL" id="PCJ43776.1"/>
    </source>
</evidence>
<keyword evidence="5 9" id="KW-0798">TonB box</keyword>
<evidence type="ECO:0000256" key="6">
    <source>
        <dbReference type="ARBA" id="ARBA00023136"/>
    </source>
</evidence>
<dbReference type="PANTHER" id="PTHR47234">
    <property type="match status" value="1"/>
</dbReference>
<evidence type="ECO:0000256" key="8">
    <source>
        <dbReference type="PROSITE-ProRule" id="PRU01360"/>
    </source>
</evidence>
<protein>
    <recommendedName>
        <fullName evidence="14">TonB-dependent receptor</fullName>
    </recommendedName>
</protein>
<dbReference type="PROSITE" id="PS52016">
    <property type="entry name" value="TONB_DEPENDENT_REC_3"/>
    <property type="match status" value="1"/>
</dbReference>
<organism evidence="12 13">
    <name type="scientific">SAR86 cluster bacterium</name>
    <dbReference type="NCBI Taxonomy" id="2030880"/>
    <lineage>
        <taxon>Bacteria</taxon>
        <taxon>Pseudomonadati</taxon>
        <taxon>Pseudomonadota</taxon>
        <taxon>Gammaproteobacteria</taxon>
        <taxon>SAR86 cluster</taxon>
    </lineage>
</organism>
<dbReference type="InterPro" id="IPR000531">
    <property type="entry name" value="Beta-barrel_TonB"/>
</dbReference>
<dbReference type="InterPro" id="IPR037066">
    <property type="entry name" value="Plug_dom_sf"/>
</dbReference>
<name>A0A2A5CK80_9GAMM</name>
<proteinExistence type="inferred from homology"/>
<evidence type="ECO:0000256" key="2">
    <source>
        <dbReference type="ARBA" id="ARBA00022448"/>
    </source>
</evidence>
<dbReference type="Proteomes" id="UP000228987">
    <property type="component" value="Unassembled WGS sequence"/>
</dbReference>
<keyword evidence="2 8" id="KW-0813">Transport</keyword>
<accession>A0A2A5CK80</accession>
<dbReference type="Pfam" id="PF00593">
    <property type="entry name" value="TonB_dep_Rec_b-barrel"/>
    <property type="match status" value="1"/>
</dbReference>
<evidence type="ECO:0000259" key="11">
    <source>
        <dbReference type="Pfam" id="PF07715"/>
    </source>
</evidence>
<comment type="similarity">
    <text evidence="8 9">Belongs to the TonB-dependent receptor family.</text>
</comment>
<evidence type="ECO:0000256" key="9">
    <source>
        <dbReference type="RuleBase" id="RU003357"/>
    </source>
</evidence>
<evidence type="ECO:0000256" key="3">
    <source>
        <dbReference type="ARBA" id="ARBA00022452"/>
    </source>
</evidence>
<dbReference type="InterPro" id="IPR012910">
    <property type="entry name" value="Plug_dom"/>
</dbReference>
<evidence type="ECO:0000313" key="13">
    <source>
        <dbReference type="Proteomes" id="UP000228987"/>
    </source>
</evidence>
<dbReference type="AlphaFoldDB" id="A0A2A5CK80"/>
<evidence type="ECO:0008006" key="14">
    <source>
        <dbReference type="Google" id="ProtNLM"/>
    </source>
</evidence>
<dbReference type="SUPFAM" id="SSF56935">
    <property type="entry name" value="Porins"/>
    <property type="match status" value="1"/>
</dbReference>
<dbReference type="Gene3D" id="2.170.130.10">
    <property type="entry name" value="TonB-dependent receptor, plug domain"/>
    <property type="match status" value="1"/>
</dbReference>
<keyword evidence="4 8" id="KW-0812">Transmembrane</keyword>
<evidence type="ECO:0000256" key="4">
    <source>
        <dbReference type="ARBA" id="ARBA00022692"/>
    </source>
</evidence>
<evidence type="ECO:0000256" key="1">
    <source>
        <dbReference type="ARBA" id="ARBA00004571"/>
    </source>
</evidence>
<dbReference type="PANTHER" id="PTHR47234:SF3">
    <property type="entry name" value="SECRETIN_TONB SHORT N-TERMINAL DOMAIN-CONTAINING PROTEIN"/>
    <property type="match status" value="1"/>
</dbReference>
<dbReference type="EMBL" id="NVWI01000001">
    <property type="protein sequence ID" value="PCJ43776.1"/>
    <property type="molecule type" value="Genomic_DNA"/>
</dbReference>
<dbReference type="Gene3D" id="2.40.170.20">
    <property type="entry name" value="TonB-dependent receptor, beta-barrel domain"/>
    <property type="match status" value="1"/>
</dbReference>
<sequence length="831" mass="89509">MPVKGQTNGQTNERRRENTFYKAHTHKNNHNAGLSFSIKTLALAVASCLPVTATLAQSPDSERVSIEELVIIGSRSNRARTVADSPVPVDVFSAKAFNAVGSGADITDNLNALVPSYIATPATGDGSAFVRPTSLRGMASDQTLVLVNGNRRHRSALVQLFAPAANNGSHGVDVGMIPGLALKSVEILRDGAAAQYGSDAIAGVISFQLNDAAEGGSIETSYGEFFEGESSWQVGINKGFAIGDTGFVNLTLHTNDNEALSRGQQRADAQTLINNGVAGVGADAVFGDAPYVQSWGRPETSGTRFVFNSGVDISDNIHLYGFGNYAESEGRYRFFYRNNQNADLTESLTKGATNLTNAQAVGYTPYLDGKQSDYSAVLGLKGVMANTDYDVSVGMGSNELDYTLHNSLNGDAALVGGQAVRDFNTGDYAQEELSVNIDLGTSLNDSIYLSYGFEYREETFKQYAGDRAAYIGGGVSGLAGTRPGDAGEYSRDNYAVYADLEQDISDRWLLQYALRYEDFSDFGGTLNGKLATRYSLTDNTALRTSVSTGFHAPTPGQANLRSTTTTLDNANNIVEVGHLPAGSAEAALWGGKALTEEKAVNLSVGISSDLTDSTTLTVDAYLIQVSDRIYRADIDTDADGKNDTSFYTNAMDIDHSGIDVVLVQDYALMDQYDSNLVFAYSYGKVSVDENRMINGRQVVSDDLLEDIENNYPNHKFTLTNNIAFGDAWSLMARARYLGKHYDERGNIAGTSGAGQSQQIDPVLYVDMELAYSLNESFTISLGGSNIFDKYPDRIENTPGVANRIGVGLPYPRRSAANYEGGSWYLKAKYDF</sequence>
<dbReference type="InterPro" id="IPR036942">
    <property type="entry name" value="Beta-barrel_TonB_sf"/>
</dbReference>
<keyword evidence="6 8" id="KW-0472">Membrane</keyword>
<evidence type="ECO:0000256" key="7">
    <source>
        <dbReference type="ARBA" id="ARBA00023237"/>
    </source>
</evidence>
<dbReference type="InterPro" id="IPR039426">
    <property type="entry name" value="TonB-dep_rcpt-like"/>
</dbReference>
<comment type="caution">
    <text evidence="12">The sequence shown here is derived from an EMBL/GenBank/DDBJ whole genome shotgun (WGS) entry which is preliminary data.</text>
</comment>
<reference evidence="13" key="1">
    <citation type="submission" date="2017-08" db="EMBL/GenBank/DDBJ databases">
        <title>A dynamic microbial community with high functional redundancy inhabits the cold, oxic subseafloor aquifer.</title>
        <authorList>
            <person name="Tully B.J."/>
            <person name="Wheat C.G."/>
            <person name="Glazer B.T."/>
            <person name="Huber J.A."/>
        </authorList>
    </citation>
    <scope>NUCLEOTIDE SEQUENCE [LARGE SCALE GENOMIC DNA]</scope>
</reference>
<dbReference type="GO" id="GO:0009279">
    <property type="term" value="C:cell outer membrane"/>
    <property type="evidence" value="ECO:0007669"/>
    <property type="project" value="UniProtKB-SubCell"/>
</dbReference>
<keyword evidence="7 8" id="KW-0998">Cell outer membrane</keyword>
<evidence type="ECO:0000259" key="10">
    <source>
        <dbReference type="Pfam" id="PF00593"/>
    </source>
</evidence>
<dbReference type="Pfam" id="PF07715">
    <property type="entry name" value="Plug"/>
    <property type="match status" value="1"/>
</dbReference>
<feature type="domain" description="TonB-dependent receptor-like beta-barrel" evidence="10">
    <location>
        <begin position="330"/>
        <end position="786"/>
    </location>
</feature>
<comment type="subcellular location">
    <subcellularLocation>
        <location evidence="1 8">Cell outer membrane</location>
        <topology evidence="1 8">Multi-pass membrane protein</topology>
    </subcellularLocation>
</comment>
<evidence type="ECO:0000256" key="5">
    <source>
        <dbReference type="ARBA" id="ARBA00023077"/>
    </source>
</evidence>
<gene>
    <name evidence="12" type="ORF">COA71_02610</name>
</gene>
<keyword evidence="3 8" id="KW-1134">Transmembrane beta strand</keyword>
<feature type="domain" description="TonB-dependent receptor plug" evidence="11">
    <location>
        <begin position="82"/>
        <end position="204"/>
    </location>
</feature>